<evidence type="ECO:0000256" key="1">
    <source>
        <dbReference type="ARBA" id="ARBA00004141"/>
    </source>
</evidence>
<feature type="domain" description="Rhodopsin" evidence="8">
    <location>
        <begin position="74"/>
        <end position="128"/>
    </location>
</feature>
<proteinExistence type="inferred from homology"/>
<dbReference type="OrthoDB" id="5429740at2759"/>
<protein>
    <recommendedName>
        <fullName evidence="8">Rhodopsin domain-containing protein</fullName>
    </recommendedName>
</protein>
<evidence type="ECO:0000256" key="7">
    <source>
        <dbReference type="SAM" id="Phobius"/>
    </source>
</evidence>
<dbReference type="PANTHER" id="PTHR33048:SF47">
    <property type="entry name" value="INTEGRAL MEMBRANE PROTEIN-RELATED"/>
    <property type="match status" value="1"/>
</dbReference>
<keyword evidence="10" id="KW-1185">Reference proteome</keyword>
<sequence length="328" mass="35606">MARGVLKMRGQHLILITGTAPPAASSFTSTAVPFESVNTIGLQQIKHGAVNLPKLAKLKPAQKIENANLNSHEISVALGVLYTLAIITVKISVLFLYRRIFTVNIRWFQIGWWANFVLLMPCYTVFTFTLLGLQVERGLAFGKNPLSKYGSLISGSLNAFSDLSVLILPIGMVSTLLLPRREKAAILGIFSLGLIATSISIMRTARFQIKREHKWNAAYSFYNDMILTSAECSVGLMCVCLMVVKPILRATRDFAITSTRSLLSFGSGSGSHGRSTGSSVRSDNISLQSRRPPKDGITAVYEYDVQSKASGAGSVKGAGSTKSARERP</sequence>
<feature type="compositionally biased region" description="Low complexity" evidence="6">
    <location>
        <begin position="264"/>
        <end position="282"/>
    </location>
</feature>
<reference evidence="9" key="1">
    <citation type="journal article" date="2020" name="Stud. Mycol.">
        <title>101 Dothideomycetes genomes: a test case for predicting lifestyles and emergence of pathogens.</title>
        <authorList>
            <person name="Haridas S."/>
            <person name="Albert R."/>
            <person name="Binder M."/>
            <person name="Bloem J."/>
            <person name="Labutti K."/>
            <person name="Salamov A."/>
            <person name="Andreopoulos B."/>
            <person name="Baker S."/>
            <person name="Barry K."/>
            <person name="Bills G."/>
            <person name="Bluhm B."/>
            <person name="Cannon C."/>
            <person name="Castanera R."/>
            <person name="Culley D."/>
            <person name="Daum C."/>
            <person name="Ezra D."/>
            <person name="Gonzalez J."/>
            <person name="Henrissat B."/>
            <person name="Kuo A."/>
            <person name="Liang C."/>
            <person name="Lipzen A."/>
            <person name="Lutzoni F."/>
            <person name="Magnuson J."/>
            <person name="Mondo S."/>
            <person name="Nolan M."/>
            <person name="Ohm R."/>
            <person name="Pangilinan J."/>
            <person name="Park H.-J."/>
            <person name="Ramirez L."/>
            <person name="Alfaro M."/>
            <person name="Sun H."/>
            <person name="Tritt A."/>
            <person name="Yoshinaga Y."/>
            <person name="Zwiers L.-H."/>
            <person name="Turgeon B."/>
            <person name="Goodwin S."/>
            <person name="Spatafora J."/>
            <person name="Crous P."/>
            <person name="Grigoriev I."/>
        </authorList>
    </citation>
    <scope>NUCLEOTIDE SEQUENCE</scope>
    <source>
        <strain evidence="9">CBS 110217</strain>
    </source>
</reference>
<keyword evidence="3 7" id="KW-1133">Transmembrane helix</keyword>
<feature type="transmembrane region" description="Helical" evidence="7">
    <location>
        <begin position="153"/>
        <end position="178"/>
    </location>
</feature>
<feature type="domain" description="Rhodopsin" evidence="8">
    <location>
        <begin position="153"/>
        <end position="249"/>
    </location>
</feature>
<feature type="transmembrane region" description="Helical" evidence="7">
    <location>
        <begin position="110"/>
        <end position="133"/>
    </location>
</feature>
<organism evidence="9 10">
    <name type="scientific">Setomelanomma holmii</name>
    <dbReference type="NCBI Taxonomy" id="210430"/>
    <lineage>
        <taxon>Eukaryota</taxon>
        <taxon>Fungi</taxon>
        <taxon>Dikarya</taxon>
        <taxon>Ascomycota</taxon>
        <taxon>Pezizomycotina</taxon>
        <taxon>Dothideomycetes</taxon>
        <taxon>Pleosporomycetidae</taxon>
        <taxon>Pleosporales</taxon>
        <taxon>Pleosporineae</taxon>
        <taxon>Phaeosphaeriaceae</taxon>
        <taxon>Setomelanomma</taxon>
    </lineage>
</organism>
<dbReference type="InterPro" id="IPR052337">
    <property type="entry name" value="SAT4-like"/>
</dbReference>
<evidence type="ECO:0000256" key="2">
    <source>
        <dbReference type="ARBA" id="ARBA00022692"/>
    </source>
</evidence>
<evidence type="ECO:0000259" key="8">
    <source>
        <dbReference type="Pfam" id="PF20684"/>
    </source>
</evidence>
<dbReference type="Pfam" id="PF20684">
    <property type="entry name" value="Fung_rhodopsin"/>
    <property type="match status" value="2"/>
</dbReference>
<dbReference type="GO" id="GO:0016020">
    <property type="term" value="C:membrane"/>
    <property type="evidence" value="ECO:0007669"/>
    <property type="project" value="UniProtKB-SubCell"/>
</dbReference>
<evidence type="ECO:0000256" key="3">
    <source>
        <dbReference type="ARBA" id="ARBA00022989"/>
    </source>
</evidence>
<evidence type="ECO:0000256" key="6">
    <source>
        <dbReference type="SAM" id="MobiDB-lite"/>
    </source>
</evidence>
<dbReference type="AlphaFoldDB" id="A0A9P4LJU4"/>
<evidence type="ECO:0000256" key="5">
    <source>
        <dbReference type="ARBA" id="ARBA00038359"/>
    </source>
</evidence>
<feature type="transmembrane region" description="Helical" evidence="7">
    <location>
        <begin position="185"/>
        <end position="205"/>
    </location>
</feature>
<gene>
    <name evidence="9" type="ORF">EK21DRAFT_91974</name>
</gene>
<comment type="similarity">
    <text evidence="5">Belongs to the SAT4 family.</text>
</comment>
<evidence type="ECO:0000313" key="9">
    <source>
        <dbReference type="EMBL" id="KAF2026972.1"/>
    </source>
</evidence>
<dbReference type="EMBL" id="ML978234">
    <property type="protein sequence ID" value="KAF2026972.1"/>
    <property type="molecule type" value="Genomic_DNA"/>
</dbReference>
<dbReference type="PANTHER" id="PTHR33048">
    <property type="entry name" value="PTH11-LIKE INTEGRAL MEMBRANE PROTEIN (AFU_ORTHOLOGUE AFUA_5G11245)"/>
    <property type="match status" value="1"/>
</dbReference>
<feature type="transmembrane region" description="Helical" evidence="7">
    <location>
        <begin position="225"/>
        <end position="244"/>
    </location>
</feature>
<evidence type="ECO:0000256" key="4">
    <source>
        <dbReference type="ARBA" id="ARBA00023136"/>
    </source>
</evidence>
<keyword evidence="2 7" id="KW-0812">Transmembrane</keyword>
<comment type="subcellular location">
    <subcellularLocation>
        <location evidence="1">Membrane</location>
        <topology evidence="1">Multi-pass membrane protein</topology>
    </subcellularLocation>
</comment>
<name>A0A9P4LJU4_9PLEO</name>
<feature type="transmembrane region" description="Helical" evidence="7">
    <location>
        <begin position="74"/>
        <end position="98"/>
    </location>
</feature>
<feature type="region of interest" description="Disordered" evidence="6">
    <location>
        <begin position="264"/>
        <end position="293"/>
    </location>
</feature>
<dbReference type="InterPro" id="IPR049326">
    <property type="entry name" value="Rhodopsin_dom_fungi"/>
</dbReference>
<dbReference type="Proteomes" id="UP000799777">
    <property type="component" value="Unassembled WGS sequence"/>
</dbReference>
<evidence type="ECO:0000313" key="10">
    <source>
        <dbReference type="Proteomes" id="UP000799777"/>
    </source>
</evidence>
<comment type="caution">
    <text evidence="9">The sequence shown here is derived from an EMBL/GenBank/DDBJ whole genome shotgun (WGS) entry which is preliminary data.</text>
</comment>
<keyword evidence="4 7" id="KW-0472">Membrane</keyword>
<accession>A0A9P4LJU4</accession>